<organism evidence="4 5">
    <name type="scientific">Hebeloma cylindrosporum</name>
    <dbReference type="NCBI Taxonomy" id="76867"/>
    <lineage>
        <taxon>Eukaryota</taxon>
        <taxon>Fungi</taxon>
        <taxon>Dikarya</taxon>
        <taxon>Basidiomycota</taxon>
        <taxon>Agaricomycotina</taxon>
        <taxon>Agaricomycetes</taxon>
        <taxon>Agaricomycetidae</taxon>
        <taxon>Agaricales</taxon>
        <taxon>Agaricineae</taxon>
        <taxon>Hymenogastraceae</taxon>
        <taxon>Hebeloma</taxon>
    </lineage>
</organism>
<evidence type="ECO:0000313" key="4">
    <source>
        <dbReference type="EMBL" id="KIM44073.1"/>
    </source>
</evidence>
<proteinExistence type="inferred from homology"/>
<dbReference type="PANTHER" id="PTHR10963">
    <property type="entry name" value="GLYCOSYL HYDROLASE-RELATED"/>
    <property type="match status" value="1"/>
</dbReference>
<dbReference type="OrthoDB" id="4781at2759"/>
<dbReference type="InterPro" id="IPR013320">
    <property type="entry name" value="ConA-like_dom_sf"/>
</dbReference>
<keyword evidence="5" id="KW-1185">Reference proteome</keyword>
<dbReference type="InterPro" id="IPR050546">
    <property type="entry name" value="Glycosyl_Hydrlase_16"/>
</dbReference>
<feature type="compositionally biased region" description="Low complexity" evidence="2">
    <location>
        <begin position="150"/>
        <end position="167"/>
    </location>
</feature>
<sequence length="619" mass="68250">MPVIPLVLPEDEKLVPPQPKFVIGEASSDAQNDANRLSQHSRTTSANASFHESPPITPRSLTFNTNRNSFTALNSQALYINDQTPGTVPAMNNNSSGYPFPDIGNGNRDNTNGSAPPSGVASVASVADFSSHNTSSLYGSRPGTGTGYGSSPRPSSARSREAFASPRTRPLTMYSTVQPSITKIERDRPKSTMLVPTLGLQKPWLQERDPYQRLSYFITYGVMLLGIGTGVLRCYLGLRDVPMMSGNLCPVLDESFDSEDGVFGDNGKFFREVDMSGFGNGEFEMTTASENNSYVKNGYLYITPTLTSDSIGEAAVENGYVYNITDCTFNITQGISYTSATTLPTNASAIGADQAFDVAAYTKACSAVSNSTSGQIINPIQSARLTTRKTASIKYGRVEVKAKIPTGDWLWPAIWMLPVDNTYGPWPISGEIDIMEARGNGPSYPKQGTDYVRGSLNWGPLTWLNAVSKTYGWWRMRRGSYDKGFHTYALEWDKDFMRIYVDSRLHHLLDLRVKESFFDRGDFPAVVQNGSEAVILTNPWVNGTKSAPFDQSFYLILNVAVGGTNGWFPDGNEKPWLDGSNTAMADFWRTRNTWLPTWSTTNVEERSLVIDSIKMWQQC</sequence>
<evidence type="ECO:0000259" key="3">
    <source>
        <dbReference type="PROSITE" id="PS51762"/>
    </source>
</evidence>
<protein>
    <submittedName>
        <fullName evidence="4">Glycoside hydrolase family 16 protein</fullName>
    </submittedName>
</protein>
<dbReference type="InterPro" id="IPR000757">
    <property type="entry name" value="Beta-glucanase-like"/>
</dbReference>
<accession>A0A0C2Y2L4</accession>
<dbReference type="HOGENOM" id="CLU_019533_1_2_1"/>
<feature type="domain" description="GH16" evidence="3">
    <location>
        <begin position="336"/>
        <end position="619"/>
    </location>
</feature>
<evidence type="ECO:0000256" key="2">
    <source>
        <dbReference type="SAM" id="MobiDB-lite"/>
    </source>
</evidence>
<dbReference type="AlphaFoldDB" id="A0A0C2Y2L4"/>
<feature type="region of interest" description="Disordered" evidence="2">
    <location>
        <begin position="25"/>
        <end position="58"/>
    </location>
</feature>
<dbReference type="EMBL" id="KN831774">
    <property type="protein sequence ID" value="KIM44073.1"/>
    <property type="molecule type" value="Genomic_DNA"/>
</dbReference>
<reference evidence="4 5" key="1">
    <citation type="submission" date="2014-04" db="EMBL/GenBank/DDBJ databases">
        <authorList>
            <consortium name="DOE Joint Genome Institute"/>
            <person name="Kuo A."/>
            <person name="Gay G."/>
            <person name="Dore J."/>
            <person name="Kohler A."/>
            <person name="Nagy L.G."/>
            <person name="Floudas D."/>
            <person name="Copeland A."/>
            <person name="Barry K.W."/>
            <person name="Cichocki N."/>
            <person name="Veneault-Fourrey C."/>
            <person name="LaButti K."/>
            <person name="Lindquist E.A."/>
            <person name="Lipzen A."/>
            <person name="Lundell T."/>
            <person name="Morin E."/>
            <person name="Murat C."/>
            <person name="Sun H."/>
            <person name="Tunlid A."/>
            <person name="Henrissat B."/>
            <person name="Grigoriev I.V."/>
            <person name="Hibbett D.S."/>
            <person name="Martin F."/>
            <person name="Nordberg H.P."/>
            <person name="Cantor M.N."/>
            <person name="Hua S.X."/>
        </authorList>
    </citation>
    <scope>NUCLEOTIDE SEQUENCE [LARGE SCALE GENOMIC DNA]</scope>
    <source>
        <strain evidence="5">h7</strain>
    </source>
</reference>
<feature type="compositionally biased region" description="Polar residues" evidence="2">
    <location>
        <begin position="84"/>
        <end position="97"/>
    </location>
</feature>
<dbReference type="Gene3D" id="2.60.120.200">
    <property type="match status" value="1"/>
</dbReference>
<dbReference type="PROSITE" id="PS51762">
    <property type="entry name" value="GH16_2"/>
    <property type="match status" value="1"/>
</dbReference>
<gene>
    <name evidence="4" type="ORF">M413DRAFT_443132</name>
</gene>
<keyword evidence="4" id="KW-0378">Hydrolase</keyword>
<dbReference type="STRING" id="686832.A0A0C2Y2L4"/>
<dbReference type="PANTHER" id="PTHR10963:SF55">
    <property type="entry name" value="GLYCOSIDE HYDROLASE FAMILY 16 PROTEIN"/>
    <property type="match status" value="1"/>
</dbReference>
<dbReference type="GO" id="GO:0004553">
    <property type="term" value="F:hydrolase activity, hydrolyzing O-glycosyl compounds"/>
    <property type="evidence" value="ECO:0007669"/>
    <property type="project" value="InterPro"/>
</dbReference>
<feature type="compositionally biased region" description="Polar residues" evidence="2">
    <location>
        <begin position="28"/>
        <end position="50"/>
    </location>
</feature>
<feature type="region of interest" description="Disordered" evidence="2">
    <location>
        <begin position="133"/>
        <end position="171"/>
    </location>
</feature>
<comment type="similarity">
    <text evidence="1">Belongs to the glycosyl hydrolase 16 family.</text>
</comment>
<dbReference type="Pfam" id="PF00722">
    <property type="entry name" value="Glyco_hydro_16"/>
    <property type="match status" value="1"/>
</dbReference>
<dbReference type="GO" id="GO:0005975">
    <property type="term" value="P:carbohydrate metabolic process"/>
    <property type="evidence" value="ECO:0007669"/>
    <property type="project" value="InterPro"/>
</dbReference>
<name>A0A0C2Y2L4_HEBCY</name>
<feature type="region of interest" description="Disordered" evidence="2">
    <location>
        <begin position="84"/>
        <end position="121"/>
    </location>
</feature>
<dbReference type="Proteomes" id="UP000053424">
    <property type="component" value="Unassembled WGS sequence"/>
</dbReference>
<evidence type="ECO:0000313" key="5">
    <source>
        <dbReference type="Proteomes" id="UP000053424"/>
    </source>
</evidence>
<evidence type="ECO:0000256" key="1">
    <source>
        <dbReference type="ARBA" id="ARBA00006865"/>
    </source>
</evidence>
<dbReference type="SUPFAM" id="SSF49899">
    <property type="entry name" value="Concanavalin A-like lectins/glucanases"/>
    <property type="match status" value="1"/>
</dbReference>
<reference evidence="5" key="2">
    <citation type="submission" date="2015-01" db="EMBL/GenBank/DDBJ databases">
        <title>Evolutionary Origins and Diversification of the Mycorrhizal Mutualists.</title>
        <authorList>
            <consortium name="DOE Joint Genome Institute"/>
            <consortium name="Mycorrhizal Genomics Consortium"/>
            <person name="Kohler A."/>
            <person name="Kuo A."/>
            <person name="Nagy L.G."/>
            <person name="Floudas D."/>
            <person name="Copeland A."/>
            <person name="Barry K.W."/>
            <person name="Cichocki N."/>
            <person name="Veneault-Fourrey C."/>
            <person name="LaButti K."/>
            <person name="Lindquist E.A."/>
            <person name="Lipzen A."/>
            <person name="Lundell T."/>
            <person name="Morin E."/>
            <person name="Murat C."/>
            <person name="Riley R."/>
            <person name="Ohm R."/>
            <person name="Sun H."/>
            <person name="Tunlid A."/>
            <person name="Henrissat B."/>
            <person name="Grigoriev I.V."/>
            <person name="Hibbett D.S."/>
            <person name="Martin F."/>
        </authorList>
    </citation>
    <scope>NUCLEOTIDE SEQUENCE [LARGE SCALE GENOMIC DNA]</scope>
    <source>
        <strain evidence="5">h7</strain>
    </source>
</reference>